<proteinExistence type="predicted"/>
<dbReference type="EMBL" id="CP006736">
    <property type="protein sequence ID" value="AHA68857.1"/>
    <property type="molecule type" value="Genomic_DNA"/>
</dbReference>
<dbReference type="KEGG" id="sdz:Asd1617_06030"/>
<dbReference type="HOGENOM" id="CLU_3222018_0_0_6"/>
<gene>
    <name evidence="1" type="ORF">Asd1617_06030</name>
</gene>
<evidence type="ECO:0000313" key="2">
    <source>
        <dbReference type="Proteomes" id="UP000031647"/>
    </source>
</evidence>
<reference evidence="1 2" key="1">
    <citation type="submission" date="2013-09" db="EMBL/GenBank/DDBJ databases">
        <title>Comparative genomics of Sd1617 to representative strains in evaluating its pathogenesis.</title>
        <authorList>
            <person name="Aksomboon Vongsawan A."/>
            <person name="Kapatral V."/>
            <person name="Vaisvil B."/>
            <person name="Serichantalergs O."/>
            <person name="Hale T.L."/>
            <person name="Mason C.J."/>
        </authorList>
    </citation>
    <scope>NUCLEOTIDE SEQUENCE [LARGE SCALE GENOMIC DNA]</scope>
    <source>
        <strain evidence="1 2">1617</strain>
    </source>
</reference>
<organism evidence="1 2">
    <name type="scientific">Shigella dysenteriae 1617</name>
    <dbReference type="NCBI Taxonomy" id="754093"/>
    <lineage>
        <taxon>Bacteria</taxon>
        <taxon>Pseudomonadati</taxon>
        <taxon>Pseudomonadota</taxon>
        <taxon>Gammaproteobacteria</taxon>
        <taxon>Enterobacterales</taxon>
        <taxon>Enterobacteriaceae</taxon>
        <taxon>Shigella</taxon>
    </lineage>
</organism>
<name>A0A0A7A3T5_SHIDY</name>
<accession>A0A0A7A3T5</accession>
<dbReference type="Proteomes" id="UP000031647">
    <property type="component" value="Chromosome"/>
</dbReference>
<sequence>MYWGYQVSYWQKKEEKIAQQMSLKNTFEAIAREWHQSKADRWSL</sequence>
<evidence type="ECO:0000313" key="1">
    <source>
        <dbReference type="EMBL" id="AHA68857.1"/>
    </source>
</evidence>
<protein>
    <submittedName>
        <fullName evidence="1">Phage integrase family protein</fullName>
    </submittedName>
</protein>
<dbReference type="AlphaFoldDB" id="A0A0A7A3T5"/>
<dbReference type="PATRIC" id="fig|754093.4.peg.5892"/>